<organism evidence="2">
    <name type="scientific">Fagus sylvatica</name>
    <name type="common">Beechnut</name>
    <dbReference type="NCBI Taxonomy" id="28930"/>
    <lineage>
        <taxon>Eukaryota</taxon>
        <taxon>Viridiplantae</taxon>
        <taxon>Streptophyta</taxon>
        <taxon>Embryophyta</taxon>
        <taxon>Tracheophyta</taxon>
        <taxon>Spermatophyta</taxon>
        <taxon>Magnoliopsida</taxon>
        <taxon>eudicotyledons</taxon>
        <taxon>Gunneridae</taxon>
        <taxon>Pentapetalae</taxon>
        <taxon>rosids</taxon>
        <taxon>fabids</taxon>
        <taxon>Fagales</taxon>
        <taxon>Fagaceae</taxon>
        <taxon>Fagus</taxon>
    </lineage>
</organism>
<dbReference type="EMBL" id="OIVN01003946">
    <property type="protein sequence ID" value="SPD14534.1"/>
    <property type="molecule type" value="Genomic_DNA"/>
</dbReference>
<evidence type="ECO:0000313" key="2">
    <source>
        <dbReference type="EMBL" id="SPD14534.1"/>
    </source>
</evidence>
<evidence type="ECO:0000256" key="1">
    <source>
        <dbReference type="SAM" id="MobiDB-lite"/>
    </source>
</evidence>
<feature type="region of interest" description="Disordered" evidence="1">
    <location>
        <begin position="41"/>
        <end position="77"/>
    </location>
</feature>
<feature type="compositionally biased region" description="Basic and acidic residues" evidence="1">
    <location>
        <begin position="53"/>
        <end position="77"/>
    </location>
</feature>
<accession>A0A2N9HS79</accession>
<name>A0A2N9HS79_FAGSY</name>
<protein>
    <submittedName>
        <fullName evidence="2">Uncharacterized protein</fullName>
    </submittedName>
</protein>
<dbReference type="AlphaFoldDB" id="A0A2N9HS79"/>
<proteinExistence type="predicted"/>
<gene>
    <name evidence="2" type="ORF">FSB_LOCUS42416</name>
</gene>
<sequence>MGLGARYRIHDLTHFHYNHPQESVHNMNSFDYAMFGSSLPKAMPIPPSGPSRRHNEDLDKDGDAHHKGSSKAGEKVL</sequence>
<reference evidence="2" key="1">
    <citation type="submission" date="2018-02" db="EMBL/GenBank/DDBJ databases">
        <authorList>
            <person name="Cohen D.B."/>
            <person name="Kent A.D."/>
        </authorList>
    </citation>
    <scope>NUCLEOTIDE SEQUENCE</scope>
</reference>